<dbReference type="AlphaFoldDB" id="A0A224XSA8"/>
<keyword evidence="5" id="KW-0297">G-protein coupled receptor</keyword>
<comment type="subcellular location">
    <subcellularLocation>
        <location evidence="1">Cell membrane</location>
        <topology evidence="1">Multi-pass membrane protein</topology>
    </subcellularLocation>
</comment>
<dbReference type="InterPro" id="IPR043458">
    <property type="entry name" value="GPR158/179"/>
</dbReference>
<evidence type="ECO:0000256" key="5">
    <source>
        <dbReference type="ARBA" id="ARBA00023040"/>
    </source>
</evidence>
<feature type="signal peptide" evidence="9">
    <location>
        <begin position="1"/>
        <end position="19"/>
    </location>
</feature>
<keyword evidence="7" id="KW-0325">Glycoprotein</keyword>
<proteinExistence type="inferred from homology"/>
<organism evidence="11">
    <name type="scientific">Panstrongylus lignarius</name>
    <dbReference type="NCBI Taxonomy" id="156445"/>
    <lineage>
        <taxon>Eukaryota</taxon>
        <taxon>Metazoa</taxon>
        <taxon>Ecdysozoa</taxon>
        <taxon>Arthropoda</taxon>
        <taxon>Hexapoda</taxon>
        <taxon>Insecta</taxon>
        <taxon>Pterygota</taxon>
        <taxon>Neoptera</taxon>
        <taxon>Paraneoptera</taxon>
        <taxon>Hemiptera</taxon>
        <taxon>Heteroptera</taxon>
        <taxon>Panheteroptera</taxon>
        <taxon>Cimicomorpha</taxon>
        <taxon>Reduviidae</taxon>
        <taxon>Triatominae</taxon>
        <taxon>Panstrongylus</taxon>
    </lineage>
</organism>
<keyword evidence="4 9" id="KW-0732">Signal</keyword>
<evidence type="ECO:0000256" key="8">
    <source>
        <dbReference type="ARBA" id="ARBA00023224"/>
    </source>
</evidence>
<evidence type="ECO:0000256" key="4">
    <source>
        <dbReference type="ARBA" id="ARBA00022729"/>
    </source>
</evidence>
<evidence type="ECO:0000256" key="6">
    <source>
        <dbReference type="ARBA" id="ARBA00023170"/>
    </source>
</evidence>
<dbReference type="GO" id="GO:0005886">
    <property type="term" value="C:plasma membrane"/>
    <property type="evidence" value="ECO:0007669"/>
    <property type="project" value="UniProtKB-SubCell"/>
</dbReference>
<protein>
    <submittedName>
        <fullName evidence="11">Putative g-protein coupled receptor</fullName>
    </submittedName>
</protein>
<evidence type="ECO:0000259" key="10">
    <source>
        <dbReference type="Pfam" id="PF22572"/>
    </source>
</evidence>
<sequence length="321" mass="36502">MELWDISLVMWCLLCCGLSQHHTYLNTSREKIEEALRIIEEVGANNVGSLCFSEGYRLLPAPVPPLRYEMARQKADMAATMLQELGLSQRHSTQTISHPQLYSVVDGVSYSLLVSERSLLASRVIAVNVSTNLVTSSAVWRREDRAGKVTEWRQPSEVMVKVELPPELPWYTENEDTTIDDSRIMAVPPRLAANMAGFWTYPYYSCKARKWVLSYGVHIPPTKHGVRGFLSIDVDISKLQVNQCDPSSIDDENQIITFKGSHKCHNSTICKYHNEKHHSWSRGNYVCLCKPGYYMSQPQVPFLGSLVEELHCCRSLQHVLQ</sequence>
<keyword evidence="3" id="KW-1003">Cell membrane</keyword>
<keyword evidence="6 11" id="KW-0675">Receptor</keyword>
<dbReference type="Pfam" id="PF22572">
    <property type="entry name" value="GPR158_179_EC"/>
    <property type="match status" value="1"/>
</dbReference>
<feature type="domain" description="GPR158/179 extracellular" evidence="10">
    <location>
        <begin position="199"/>
        <end position="294"/>
    </location>
</feature>
<dbReference type="PANTHER" id="PTHR32546">
    <property type="entry name" value="G-PROTEIN COUPLED RECEPTOR 158-RELATED"/>
    <property type="match status" value="1"/>
</dbReference>
<evidence type="ECO:0000256" key="9">
    <source>
        <dbReference type="SAM" id="SignalP"/>
    </source>
</evidence>
<evidence type="ECO:0000256" key="3">
    <source>
        <dbReference type="ARBA" id="ARBA00022475"/>
    </source>
</evidence>
<reference evidence="11" key="1">
    <citation type="journal article" date="2018" name="PLoS Negl. Trop. Dis.">
        <title>An insight into the salivary gland and fat body transcriptome of Panstrongylus lignarius (Hemiptera: Heteroptera), the main vector of Chagas disease in Peru.</title>
        <authorList>
            <person name="Nevoa J.C."/>
            <person name="Mendes M.T."/>
            <person name="da Silva M.V."/>
            <person name="Soares S.C."/>
            <person name="Oliveira C.J.F."/>
            <person name="Ribeiro J.M.C."/>
        </authorList>
    </citation>
    <scope>NUCLEOTIDE SEQUENCE</scope>
</reference>
<keyword evidence="8" id="KW-0807">Transducer</keyword>
<keyword evidence="3" id="KW-0472">Membrane</keyword>
<dbReference type="PANTHER" id="PTHR32546:SF16">
    <property type="entry name" value="G-PROTEIN COUPLED RECEPTOR CG31760-RELATED"/>
    <property type="match status" value="1"/>
</dbReference>
<evidence type="ECO:0000313" key="11">
    <source>
        <dbReference type="EMBL" id="JAW11412.1"/>
    </source>
</evidence>
<comment type="similarity">
    <text evidence="2">Belongs to the G-protein coupled receptor 3 family.</text>
</comment>
<evidence type="ECO:0000256" key="2">
    <source>
        <dbReference type="ARBA" id="ARBA00007242"/>
    </source>
</evidence>
<name>A0A224XSA8_9HEMI</name>
<feature type="chain" id="PRO_5012940117" evidence="9">
    <location>
        <begin position="20"/>
        <end position="321"/>
    </location>
</feature>
<dbReference type="InterPro" id="IPR054714">
    <property type="entry name" value="GPR158_179_extracellular"/>
</dbReference>
<dbReference type="EMBL" id="GFTR01005014">
    <property type="protein sequence ID" value="JAW11412.1"/>
    <property type="molecule type" value="Transcribed_RNA"/>
</dbReference>
<evidence type="ECO:0000256" key="1">
    <source>
        <dbReference type="ARBA" id="ARBA00004651"/>
    </source>
</evidence>
<dbReference type="GO" id="GO:0004930">
    <property type="term" value="F:G protein-coupled receptor activity"/>
    <property type="evidence" value="ECO:0007669"/>
    <property type="project" value="UniProtKB-KW"/>
</dbReference>
<evidence type="ECO:0000256" key="7">
    <source>
        <dbReference type="ARBA" id="ARBA00023180"/>
    </source>
</evidence>
<accession>A0A224XSA8</accession>